<feature type="chain" id="PRO_5043606178" description="cytokinin dehydrogenase" evidence="8">
    <location>
        <begin position="24"/>
        <end position="477"/>
    </location>
</feature>
<reference evidence="10" key="1">
    <citation type="submission" date="2022-08" db="EMBL/GenBank/DDBJ databases">
        <authorList>
            <person name="Gutierrez-Valencia J."/>
        </authorList>
    </citation>
    <scope>NUCLEOTIDE SEQUENCE</scope>
</reference>
<comment type="caution">
    <text evidence="10">The sequence shown here is derived from an EMBL/GenBank/DDBJ whole genome shotgun (WGS) entry which is preliminary data.</text>
</comment>
<feature type="domain" description="FAD-binding PCMH-type" evidence="9">
    <location>
        <begin position="66"/>
        <end position="299"/>
    </location>
</feature>
<organism evidence="10 11">
    <name type="scientific">Linum tenue</name>
    <dbReference type="NCBI Taxonomy" id="586396"/>
    <lineage>
        <taxon>Eukaryota</taxon>
        <taxon>Viridiplantae</taxon>
        <taxon>Streptophyta</taxon>
        <taxon>Embryophyta</taxon>
        <taxon>Tracheophyta</taxon>
        <taxon>Spermatophyta</taxon>
        <taxon>Magnoliopsida</taxon>
        <taxon>eudicotyledons</taxon>
        <taxon>Gunneridae</taxon>
        <taxon>Pentapetalae</taxon>
        <taxon>rosids</taxon>
        <taxon>fabids</taxon>
        <taxon>Malpighiales</taxon>
        <taxon>Linaceae</taxon>
        <taxon>Linum</taxon>
    </lineage>
</organism>
<evidence type="ECO:0000256" key="8">
    <source>
        <dbReference type="SAM" id="SignalP"/>
    </source>
</evidence>
<dbReference type="EC" id="1.5.99.12" evidence="3"/>
<dbReference type="Pfam" id="PF09265">
    <property type="entry name" value="Cytokin-bind"/>
    <property type="match status" value="1"/>
</dbReference>
<feature type="signal peptide" evidence="8">
    <location>
        <begin position="1"/>
        <end position="23"/>
    </location>
</feature>
<dbReference type="PROSITE" id="PS51387">
    <property type="entry name" value="FAD_PCMH"/>
    <property type="match status" value="1"/>
</dbReference>
<evidence type="ECO:0000256" key="3">
    <source>
        <dbReference type="ARBA" id="ARBA00011928"/>
    </source>
</evidence>
<keyword evidence="4" id="KW-0285">Flavoprotein</keyword>
<dbReference type="GO" id="GO:0071949">
    <property type="term" value="F:FAD binding"/>
    <property type="evidence" value="ECO:0007669"/>
    <property type="project" value="InterPro"/>
</dbReference>
<dbReference type="SUPFAM" id="SSF56176">
    <property type="entry name" value="FAD-binding/transporter-associated domain-like"/>
    <property type="match status" value="1"/>
</dbReference>
<evidence type="ECO:0000313" key="10">
    <source>
        <dbReference type="EMBL" id="CAI0627952.1"/>
    </source>
</evidence>
<dbReference type="InterPro" id="IPR016170">
    <property type="entry name" value="Cytok_DH_C_sf"/>
</dbReference>
<accession>A0AAV0S869</accession>
<dbReference type="GO" id="GO:0009690">
    <property type="term" value="P:cytokinin metabolic process"/>
    <property type="evidence" value="ECO:0007669"/>
    <property type="project" value="InterPro"/>
</dbReference>
<evidence type="ECO:0000256" key="6">
    <source>
        <dbReference type="ARBA" id="ARBA00023002"/>
    </source>
</evidence>
<evidence type="ECO:0000313" key="11">
    <source>
        <dbReference type="Proteomes" id="UP001154282"/>
    </source>
</evidence>
<dbReference type="GO" id="GO:0019139">
    <property type="term" value="F:cytokinin dehydrogenase activity"/>
    <property type="evidence" value="ECO:0007669"/>
    <property type="project" value="UniProtKB-EC"/>
</dbReference>
<dbReference type="InterPro" id="IPR050432">
    <property type="entry name" value="FAD-linked_Oxidoreductases_BP"/>
</dbReference>
<keyword evidence="5" id="KW-0274">FAD</keyword>
<evidence type="ECO:0000256" key="1">
    <source>
        <dbReference type="ARBA" id="ARBA00001974"/>
    </source>
</evidence>
<dbReference type="SUPFAM" id="SSF55103">
    <property type="entry name" value="FAD-linked oxidases, C-terminal domain"/>
    <property type="match status" value="1"/>
</dbReference>
<comment type="cofactor">
    <cofactor evidence="1">
        <name>FAD</name>
        <dbReference type="ChEBI" id="CHEBI:57692"/>
    </cofactor>
</comment>
<keyword evidence="11" id="KW-1185">Reference proteome</keyword>
<dbReference type="InterPro" id="IPR016167">
    <property type="entry name" value="FAD-bd_PCMH_sub1"/>
</dbReference>
<dbReference type="InterPro" id="IPR015345">
    <property type="entry name" value="Cytokinin_DH_FAD/cytokin-bd"/>
</dbReference>
<dbReference type="Gene3D" id="3.30.465.10">
    <property type="match status" value="1"/>
</dbReference>
<dbReference type="InterPro" id="IPR016166">
    <property type="entry name" value="FAD-bd_PCMH"/>
</dbReference>
<evidence type="ECO:0000256" key="2">
    <source>
        <dbReference type="ARBA" id="ARBA00005466"/>
    </source>
</evidence>
<evidence type="ECO:0000256" key="4">
    <source>
        <dbReference type="ARBA" id="ARBA00022630"/>
    </source>
</evidence>
<comment type="catalytic activity">
    <reaction evidence="7">
        <text>N(6)-dimethylallyladenine + A + H2O = 3-methyl-2-butenal + adenine + AH2</text>
        <dbReference type="Rhea" id="RHEA:13625"/>
        <dbReference type="ChEBI" id="CHEBI:13193"/>
        <dbReference type="ChEBI" id="CHEBI:15377"/>
        <dbReference type="ChEBI" id="CHEBI:15825"/>
        <dbReference type="ChEBI" id="CHEBI:16708"/>
        <dbReference type="ChEBI" id="CHEBI:17499"/>
        <dbReference type="ChEBI" id="CHEBI:17660"/>
        <dbReference type="EC" id="1.5.99.12"/>
    </reaction>
</comment>
<dbReference type="InterPro" id="IPR016169">
    <property type="entry name" value="FAD-bd_PCMH_sub2"/>
</dbReference>
<dbReference type="Gene3D" id="3.30.43.10">
    <property type="entry name" value="Uridine Diphospho-n-acetylenolpyruvylglucosamine Reductase, domain 2"/>
    <property type="match status" value="2"/>
</dbReference>
<evidence type="ECO:0000256" key="5">
    <source>
        <dbReference type="ARBA" id="ARBA00022827"/>
    </source>
</evidence>
<name>A0AAV0S869_9ROSI</name>
<dbReference type="PANTHER" id="PTHR13878">
    <property type="entry name" value="GULONOLACTONE OXIDASE"/>
    <property type="match status" value="1"/>
</dbReference>
<dbReference type="InterPro" id="IPR016164">
    <property type="entry name" value="FAD-linked_Oxase-like_C"/>
</dbReference>
<keyword evidence="6" id="KW-0560">Oxidoreductase</keyword>
<dbReference type="Proteomes" id="UP001154282">
    <property type="component" value="Unassembled WGS sequence"/>
</dbReference>
<dbReference type="Gene3D" id="3.40.462.10">
    <property type="entry name" value="FAD-linked oxidases, C-terminal domain"/>
    <property type="match status" value="1"/>
</dbReference>
<keyword evidence="8" id="KW-0732">Signal</keyword>
<evidence type="ECO:0000256" key="7">
    <source>
        <dbReference type="ARBA" id="ARBA00048224"/>
    </source>
</evidence>
<gene>
    <name evidence="10" type="ORF">LITE_LOCUS51471</name>
</gene>
<dbReference type="PANTHER" id="PTHR13878:SF127">
    <property type="entry name" value="CYTOKININ DEHYDROGENASE 3"/>
    <property type="match status" value="1"/>
</dbReference>
<proteinExistence type="inferred from homology"/>
<sequence>MAAGNFTMATYFILLLFITTTLPISTLNGTKTSKPQLLDINNFPTGALRTDPAATAAAATDYGHIVHRRPAAVLHPSSVDDIVKLVKLAHDHNNVNNNNNTFTVAARGRSHSVRGQAMAAENGVVVDMMRLRTARYNNNVRVVVVSPRGGRRRRRPYADVGGEALWIDVLDATLRHGVAPASWTDYLHLTVGGTLSNAGIGGQSFRHGPQISNVHEMDVVTGLGQFGIITRARIALHPAPKRVKWVRLLYSDFAAFTKDQERLISDVEVDYLEGSLMLHRGSRPSSFFPTSDVPKITSLVARHRLVYCLELAINSYDDDNDHHDQERLPEGLRYVPGFAYSKDVSYVEFLDRVRSGELSLQSRGLWEVPHPWLNLFVPRTSAVLPEAAAEEEVFYTVGFLHSSGFDGGGWEELEEQNKEIMEFCERSGMGVKQYLAHYATTEEWAKHFGSKWERFRHRKSAFDPMKMLSPGQRIFNS</sequence>
<dbReference type="InterPro" id="IPR036318">
    <property type="entry name" value="FAD-bd_PCMH-like_sf"/>
</dbReference>
<dbReference type="AlphaFoldDB" id="A0AAV0S869"/>
<dbReference type="InterPro" id="IPR006094">
    <property type="entry name" value="Oxid_FAD_bind_N"/>
</dbReference>
<dbReference type="EMBL" id="CAMGYJ010000011">
    <property type="protein sequence ID" value="CAI0627952.1"/>
    <property type="molecule type" value="Genomic_DNA"/>
</dbReference>
<protein>
    <recommendedName>
        <fullName evidence="3">cytokinin dehydrogenase</fullName>
        <ecNumber evidence="3">1.5.99.12</ecNumber>
    </recommendedName>
</protein>
<evidence type="ECO:0000259" key="9">
    <source>
        <dbReference type="PROSITE" id="PS51387"/>
    </source>
</evidence>
<comment type="similarity">
    <text evidence="2">Belongs to the oxygen-dependent FAD-linked oxidoreductase family.</text>
</comment>
<dbReference type="Pfam" id="PF01565">
    <property type="entry name" value="FAD_binding_4"/>
    <property type="match status" value="1"/>
</dbReference>